<keyword evidence="3" id="KW-1185">Reference proteome</keyword>
<proteinExistence type="predicted"/>
<protein>
    <submittedName>
        <fullName evidence="2">Uncharacterized protein</fullName>
    </submittedName>
</protein>
<gene>
    <name evidence="2" type="ORF">QN277_028533</name>
</gene>
<dbReference type="Proteomes" id="UP001293593">
    <property type="component" value="Unassembled WGS sequence"/>
</dbReference>
<dbReference type="PANTHER" id="PTHR36045">
    <property type="entry name" value="OS04G0558500 PROTEIN"/>
    <property type="match status" value="1"/>
</dbReference>
<organism evidence="2 3">
    <name type="scientific">Acacia crassicarpa</name>
    <name type="common">northern wattle</name>
    <dbReference type="NCBI Taxonomy" id="499986"/>
    <lineage>
        <taxon>Eukaryota</taxon>
        <taxon>Viridiplantae</taxon>
        <taxon>Streptophyta</taxon>
        <taxon>Embryophyta</taxon>
        <taxon>Tracheophyta</taxon>
        <taxon>Spermatophyta</taxon>
        <taxon>Magnoliopsida</taxon>
        <taxon>eudicotyledons</taxon>
        <taxon>Gunneridae</taxon>
        <taxon>Pentapetalae</taxon>
        <taxon>rosids</taxon>
        <taxon>fabids</taxon>
        <taxon>Fabales</taxon>
        <taxon>Fabaceae</taxon>
        <taxon>Caesalpinioideae</taxon>
        <taxon>mimosoid clade</taxon>
        <taxon>Acacieae</taxon>
        <taxon>Acacia</taxon>
    </lineage>
</organism>
<evidence type="ECO:0000313" key="2">
    <source>
        <dbReference type="EMBL" id="KAK4263057.1"/>
    </source>
</evidence>
<dbReference type="EMBL" id="JAWXYG010000009">
    <property type="protein sequence ID" value="KAK4263057.1"/>
    <property type="molecule type" value="Genomic_DNA"/>
</dbReference>
<feature type="region of interest" description="Disordered" evidence="1">
    <location>
        <begin position="73"/>
        <end position="96"/>
    </location>
</feature>
<dbReference type="AlphaFoldDB" id="A0AAE1J629"/>
<dbReference type="PANTHER" id="PTHR36045:SF2">
    <property type="entry name" value="OS04G0558500 PROTEIN"/>
    <property type="match status" value="1"/>
</dbReference>
<accession>A0AAE1J629</accession>
<evidence type="ECO:0000313" key="3">
    <source>
        <dbReference type="Proteomes" id="UP001293593"/>
    </source>
</evidence>
<name>A0AAE1J629_9FABA</name>
<evidence type="ECO:0000256" key="1">
    <source>
        <dbReference type="SAM" id="MobiDB-lite"/>
    </source>
</evidence>
<comment type="caution">
    <text evidence="2">The sequence shown here is derived from an EMBL/GenBank/DDBJ whole genome shotgun (WGS) entry which is preliminary data.</text>
</comment>
<sequence>MSVAALTTSTKDGEDSGTDELEKLESNVKQMAQEVMERLSTLSKQIKSTLTSVLAAQRPLVLEFSDIGHPEAPNSAFTIASDSGGGRVANKGKQSA</sequence>
<feature type="compositionally biased region" description="Polar residues" evidence="1">
    <location>
        <begin position="1"/>
        <end position="10"/>
    </location>
</feature>
<reference evidence="2" key="1">
    <citation type="submission" date="2023-10" db="EMBL/GenBank/DDBJ databases">
        <title>Chromosome-level genome of the transformable northern wattle, Acacia crassicarpa.</title>
        <authorList>
            <person name="Massaro I."/>
            <person name="Sinha N.R."/>
            <person name="Poethig S."/>
            <person name="Leichty A.R."/>
        </authorList>
    </citation>
    <scope>NUCLEOTIDE SEQUENCE</scope>
    <source>
        <strain evidence="2">Acra3RX</strain>
        <tissue evidence="2">Leaf</tissue>
    </source>
</reference>
<feature type="region of interest" description="Disordered" evidence="1">
    <location>
        <begin position="1"/>
        <end position="20"/>
    </location>
</feature>